<sequence length="91" mass="10508">MEVRFDGPSSIKTCQNCAEKLSPWGLTEVAYSRIKIRHEKFSLSIDGTNATYSTNYYDQRTQHMPPFGRKRMDDFFFCSVFGKKLPSVNVT</sequence>
<evidence type="ECO:0000313" key="1">
    <source>
        <dbReference type="EMBL" id="GIY06496.1"/>
    </source>
</evidence>
<dbReference type="Proteomes" id="UP001054945">
    <property type="component" value="Unassembled WGS sequence"/>
</dbReference>
<name>A0AAV4QC05_CAEEX</name>
<comment type="caution">
    <text evidence="1">The sequence shown here is derived from an EMBL/GenBank/DDBJ whole genome shotgun (WGS) entry which is preliminary data.</text>
</comment>
<organism evidence="1 2">
    <name type="scientific">Caerostris extrusa</name>
    <name type="common">Bark spider</name>
    <name type="synonym">Caerostris bankana</name>
    <dbReference type="NCBI Taxonomy" id="172846"/>
    <lineage>
        <taxon>Eukaryota</taxon>
        <taxon>Metazoa</taxon>
        <taxon>Ecdysozoa</taxon>
        <taxon>Arthropoda</taxon>
        <taxon>Chelicerata</taxon>
        <taxon>Arachnida</taxon>
        <taxon>Araneae</taxon>
        <taxon>Araneomorphae</taxon>
        <taxon>Entelegynae</taxon>
        <taxon>Araneoidea</taxon>
        <taxon>Araneidae</taxon>
        <taxon>Caerostris</taxon>
    </lineage>
</organism>
<gene>
    <name evidence="1" type="ORF">CEXT_91391</name>
</gene>
<reference evidence="1 2" key="1">
    <citation type="submission" date="2021-06" db="EMBL/GenBank/DDBJ databases">
        <title>Caerostris extrusa draft genome.</title>
        <authorList>
            <person name="Kono N."/>
            <person name="Arakawa K."/>
        </authorList>
    </citation>
    <scope>NUCLEOTIDE SEQUENCE [LARGE SCALE GENOMIC DNA]</scope>
</reference>
<dbReference type="AlphaFoldDB" id="A0AAV4QC05"/>
<evidence type="ECO:0000313" key="2">
    <source>
        <dbReference type="Proteomes" id="UP001054945"/>
    </source>
</evidence>
<accession>A0AAV4QC05</accession>
<keyword evidence="2" id="KW-1185">Reference proteome</keyword>
<dbReference type="EMBL" id="BPLR01005966">
    <property type="protein sequence ID" value="GIY06496.1"/>
    <property type="molecule type" value="Genomic_DNA"/>
</dbReference>
<proteinExistence type="predicted"/>
<protein>
    <submittedName>
        <fullName evidence="1">Uncharacterized protein</fullName>
    </submittedName>
</protein>